<protein>
    <submittedName>
        <fullName evidence="8">Leucine dehydrogenase</fullName>
        <ecNumber evidence="8">1.4.1.9</ecNumber>
    </submittedName>
</protein>
<organism evidence="8 9">
    <name type="scientific">Sphingosinicella soli</name>
    <dbReference type="NCBI Taxonomy" id="333708"/>
    <lineage>
        <taxon>Bacteria</taxon>
        <taxon>Pseudomonadati</taxon>
        <taxon>Pseudomonadota</taxon>
        <taxon>Alphaproteobacteria</taxon>
        <taxon>Sphingomonadales</taxon>
        <taxon>Sphingosinicellaceae</taxon>
        <taxon>Sphingosinicella</taxon>
    </lineage>
</organism>
<dbReference type="GO" id="GO:0050049">
    <property type="term" value="F:L-leucine dehydrogenase activity"/>
    <property type="evidence" value="ECO:0007669"/>
    <property type="project" value="UniProtKB-EC"/>
</dbReference>
<dbReference type="InterPro" id="IPR006097">
    <property type="entry name" value="Glu/Leu/Phe/Val/Trp_DH_dimer"/>
</dbReference>
<evidence type="ECO:0000256" key="6">
    <source>
        <dbReference type="RuleBase" id="RU004417"/>
    </source>
</evidence>
<comment type="similarity">
    <text evidence="1 6">Belongs to the Glu/Leu/Phe/Val dehydrogenases family.</text>
</comment>
<dbReference type="InterPro" id="IPR036291">
    <property type="entry name" value="NAD(P)-bd_dom_sf"/>
</dbReference>
<dbReference type="PANTHER" id="PTHR42722">
    <property type="entry name" value="LEUCINE DEHYDROGENASE"/>
    <property type="match status" value="1"/>
</dbReference>
<evidence type="ECO:0000256" key="2">
    <source>
        <dbReference type="ARBA" id="ARBA00023002"/>
    </source>
</evidence>
<evidence type="ECO:0000259" key="7">
    <source>
        <dbReference type="SMART" id="SM00839"/>
    </source>
</evidence>
<dbReference type="Gene3D" id="3.40.50.10860">
    <property type="entry name" value="Leucine Dehydrogenase, chain A, domain 1"/>
    <property type="match status" value="1"/>
</dbReference>
<dbReference type="Pfam" id="PF00208">
    <property type="entry name" value="ELFV_dehydrog"/>
    <property type="match status" value="1"/>
</dbReference>
<dbReference type="Gene3D" id="3.40.50.720">
    <property type="entry name" value="NAD(P)-binding Rossmann-like Domain"/>
    <property type="match status" value="1"/>
</dbReference>
<dbReference type="PRINTS" id="PR00082">
    <property type="entry name" value="GLFDHDRGNASE"/>
</dbReference>
<dbReference type="Proteomes" id="UP000566324">
    <property type="component" value="Unassembled WGS sequence"/>
</dbReference>
<name>A0A7W7B284_9SPHN</name>
<dbReference type="EMBL" id="JACHNZ010000024">
    <property type="protein sequence ID" value="MBB4632637.1"/>
    <property type="molecule type" value="Genomic_DNA"/>
</dbReference>
<dbReference type="InterPro" id="IPR006095">
    <property type="entry name" value="Glu/Leu/Phe/Val/Trp_DH"/>
</dbReference>
<dbReference type="RefSeq" id="WP_184069515.1">
    <property type="nucleotide sequence ID" value="NZ_JACHNZ010000024.1"/>
</dbReference>
<evidence type="ECO:0000313" key="8">
    <source>
        <dbReference type="EMBL" id="MBB4632637.1"/>
    </source>
</evidence>
<dbReference type="InterPro" id="IPR006096">
    <property type="entry name" value="Glu/Leu/Phe/Val/Trp_DH_C"/>
</dbReference>
<dbReference type="SUPFAM" id="SSF51735">
    <property type="entry name" value="NAD(P)-binding Rossmann-fold domains"/>
    <property type="match status" value="1"/>
</dbReference>
<sequence>MVHRPHEVTDFQEDIHVVSTADGEPIGVIAIHSTALGPAAGGCRFWHYERRADLTADAIRLARGMSYKNALADLPLGGGKAVLQRPAGSFDRAAMFRAFGNAVESLGGAYITAEDVGTSVEDMAAVRERTRFVAGLRAQPGKSGGDPSPWTARGVFESMRAASRFALGSDLDGLTVAVQGTGSVGAALCRMLRAAGARLVIADVDRRRVDALVAELGARAVGIDDILSADADILAPCALGGVLNGRTIPTLKARLICGAANNQLETEADGEALAARGIVYAPDYVVNAGGIINVSAEYLGEAPEAVERRIAEIAPRLIAILDSAATEQVPANTVADTRARRIIARGRRAAA</sequence>
<feature type="domain" description="Glutamate/phenylalanine/leucine/valine/L-tryptophan dehydrogenase C-terminal" evidence="7">
    <location>
        <begin position="145"/>
        <end position="351"/>
    </location>
</feature>
<dbReference type="EC" id="1.4.1.9" evidence="8"/>
<evidence type="ECO:0000256" key="4">
    <source>
        <dbReference type="PIRSR" id="PIRSR000188-1"/>
    </source>
</evidence>
<keyword evidence="2 6" id="KW-0560">Oxidoreductase</keyword>
<dbReference type="PIRSF" id="PIRSF000188">
    <property type="entry name" value="Phe_leu_dh"/>
    <property type="match status" value="1"/>
</dbReference>
<gene>
    <name evidence="8" type="ORF">GGQ98_002263</name>
</gene>
<dbReference type="GO" id="GO:0006520">
    <property type="term" value="P:amino acid metabolic process"/>
    <property type="evidence" value="ECO:0007669"/>
    <property type="project" value="InterPro"/>
</dbReference>
<feature type="binding site" evidence="5">
    <location>
        <begin position="180"/>
        <end position="185"/>
    </location>
    <ligand>
        <name>NAD(+)</name>
        <dbReference type="ChEBI" id="CHEBI:57540"/>
    </ligand>
</feature>
<dbReference type="InterPro" id="IPR046346">
    <property type="entry name" value="Aminoacid_DH-like_N_sf"/>
</dbReference>
<dbReference type="PANTHER" id="PTHR42722:SF1">
    <property type="entry name" value="VALINE DEHYDROGENASE"/>
    <property type="match status" value="1"/>
</dbReference>
<evidence type="ECO:0000256" key="1">
    <source>
        <dbReference type="ARBA" id="ARBA00006382"/>
    </source>
</evidence>
<dbReference type="InterPro" id="IPR016211">
    <property type="entry name" value="Glu/Phe/Leu/Val/Trp_DH_bac/arc"/>
</dbReference>
<comment type="caution">
    <text evidence="8">The sequence shown here is derived from an EMBL/GenBank/DDBJ whole genome shotgun (WGS) entry which is preliminary data.</text>
</comment>
<evidence type="ECO:0000256" key="3">
    <source>
        <dbReference type="ARBA" id="ARBA00023027"/>
    </source>
</evidence>
<dbReference type="GO" id="GO:0000166">
    <property type="term" value="F:nucleotide binding"/>
    <property type="evidence" value="ECO:0007669"/>
    <property type="project" value="UniProtKB-KW"/>
</dbReference>
<feature type="active site" description="Proton donor/acceptor" evidence="4">
    <location>
        <position position="80"/>
    </location>
</feature>
<evidence type="ECO:0000313" key="9">
    <source>
        <dbReference type="Proteomes" id="UP000566324"/>
    </source>
</evidence>
<dbReference type="AlphaFoldDB" id="A0A7W7B284"/>
<accession>A0A7W7B284</accession>
<proteinExistence type="inferred from homology"/>
<dbReference type="SMART" id="SM00839">
    <property type="entry name" value="ELFV_dehydrog"/>
    <property type="match status" value="1"/>
</dbReference>
<keyword evidence="9" id="KW-1185">Reference proteome</keyword>
<dbReference type="SUPFAM" id="SSF53223">
    <property type="entry name" value="Aminoacid dehydrogenase-like, N-terminal domain"/>
    <property type="match status" value="1"/>
</dbReference>
<dbReference type="CDD" id="cd01075">
    <property type="entry name" value="NAD_bind_Leu_Phe_Val_DH"/>
    <property type="match status" value="1"/>
</dbReference>
<evidence type="ECO:0000256" key="5">
    <source>
        <dbReference type="PIRSR" id="PIRSR000188-2"/>
    </source>
</evidence>
<keyword evidence="5" id="KW-0547">Nucleotide-binding</keyword>
<reference evidence="8 9" key="1">
    <citation type="submission" date="2020-08" db="EMBL/GenBank/DDBJ databases">
        <title>Genomic Encyclopedia of Type Strains, Phase IV (KMG-IV): sequencing the most valuable type-strain genomes for metagenomic binning, comparative biology and taxonomic classification.</title>
        <authorList>
            <person name="Goeker M."/>
        </authorList>
    </citation>
    <scope>NUCLEOTIDE SEQUENCE [LARGE SCALE GENOMIC DNA]</scope>
    <source>
        <strain evidence="8 9">DSM 17328</strain>
    </source>
</reference>
<dbReference type="Pfam" id="PF02812">
    <property type="entry name" value="ELFV_dehydrog_N"/>
    <property type="match status" value="1"/>
</dbReference>
<keyword evidence="3 5" id="KW-0520">NAD</keyword>